<evidence type="ECO:0000313" key="3">
    <source>
        <dbReference type="Proteomes" id="UP000254069"/>
    </source>
</evidence>
<keyword evidence="1" id="KW-0732">Signal</keyword>
<gene>
    <name evidence="2" type="ORF">NCTC10738_00221</name>
</gene>
<feature type="signal peptide" evidence="1">
    <location>
        <begin position="1"/>
        <end position="26"/>
    </location>
</feature>
<name>A0A379YLI8_9GAMM</name>
<evidence type="ECO:0008006" key="4">
    <source>
        <dbReference type="Google" id="ProtNLM"/>
    </source>
</evidence>
<dbReference type="EMBL" id="UGYO01000001">
    <property type="protein sequence ID" value="SUI46841.1"/>
    <property type="molecule type" value="Genomic_DNA"/>
</dbReference>
<evidence type="ECO:0000313" key="2">
    <source>
        <dbReference type="EMBL" id="SUI46841.1"/>
    </source>
</evidence>
<sequence>MQLQQTTLFSALGLALAGCFTLPAAAVPVSDELDIGGAVRVNYGWKDYDDDAKLEFELFRADVKYDNGELFASAQYRWYQDQDVIQHAFFGYRFSENSDIRLGVTQVPFGLLPYAAHSFWFGATYYLGFEDDYDAGIHWQYNKDGWRYDLAWFANDEYGDGSRFKRYSFDVATTENAPYEEAGQFNARVERSLKSGEFAHKLGASVQYSRLDYKPMAGAVAGEDTDGLAVAAHWQMDWHAWQTQVQYLHYDYDMPGERLALSAFAYPFEIAAEADVLTFNLSRTIDVDWGSITQLNCYNDYSQVFASGTGLDDSVQNVTGCAISAGKFYSYVDWIAGKNMWFVNGPGIGIAEGDSSWHSRLNINVGFYF</sequence>
<feature type="chain" id="PRO_5017069688" description="Phosphate-selective porin O and P" evidence="1">
    <location>
        <begin position="27"/>
        <end position="369"/>
    </location>
</feature>
<dbReference type="SUPFAM" id="SSF56935">
    <property type="entry name" value="Porins"/>
    <property type="match status" value="1"/>
</dbReference>
<dbReference type="RefSeq" id="WP_115388994.1">
    <property type="nucleotide sequence ID" value="NZ_JADZHC010000038.1"/>
</dbReference>
<organism evidence="2 3">
    <name type="scientific">Shewanella algae</name>
    <dbReference type="NCBI Taxonomy" id="38313"/>
    <lineage>
        <taxon>Bacteria</taxon>
        <taxon>Pseudomonadati</taxon>
        <taxon>Pseudomonadota</taxon>
        <taxon>Gammaproteobacteria</taxon>
        <taxon>Alteromonadales</taxon>
        <taxon>Shewanellaceae</taxon>
        <taxon>Shewanella</taxon>
    </lineage>
</organism>
<accession>A0A379YLI8</accession>
<protein>
    <recommendedName>
        <fullName evidence="4">Phosphate-selective porin O and P</fullName>
    </recommendedName>
</protein>
<reference evidence="2 3" key="1">
    <citation type="submission" date="2018-06" db="EMBL/GenBank/DDBJ databases">
        <authorList>
            <consortium name="Pathogen Informatics"/>
            <person name="Doyle S."/>
        </authorList>
    </citation>
    <scope>NUCLEOTIDE SEQUENCE [LARGE SCALE GENOMIC DNA]</scope>
    <source>
        <strain evidence="2 3">NCTC10738</strain>
    </source>
</reference>
<keyword evidence="3" id="KW-1185">Reference proteome</keyword>
<dbReference type="Proteomes" id="UP000254069">
    <property type="component" value="Unassembled WGS sequence"/>
</dbReference>
<dbReference type="AlphaFoldDB" id="A0A379YLI8"/>
<proteinExistence type="predicted"/>
<evidence type="ECO:0000256" key="1">
    <source>
        <dbReference type="SAM" id="SignalP"/>
    </source>
</evidence>